<accession>A0A2U2DP14</accession>
<comment type="caution">
    <text evidence="4">The sequence shown here is derived from an EMBL/GenBank/DDBJ whole genome shotgun (WGS) entry which is preliminary data.</text>
</comment>
<name>A0A2U2DP14_9HYPH</name>
<organism evidence="4 5">
    <name type="scientific">Metarhizobium album</name>
    <dbReference type="NCBI Taxonomy" id="2182425"/>
    <lineage>
        <taxon>Bacteria</taxon>
        <taxon>Pseudomonadati</taxon>
        <taxon>Pseudomonadota</taxon>
        <taxon>Alphaproteobacteria</taxon>
        <taxon>Hyphomicrobiales</taxon>
        <taxon>Rhizobiaceae</taxon>
        <taxon>Metarhizobium</taxon>
    </lineage>
</organism>
<comment type="similarity">
    <text evidence="2">Belongs to the NAD(P)-dependent epimerase/dehydratase family.</text>
</comment>
<dbReference type="RefSeq" id="WP_109459355.1">
    <property type="nucleotide sequence ID" value="NZ_QFBC01000007.1"/>
</dbReference>
<evidence type="ECO:0000259" key="3">
    <source>
        <dbReference type="Pfam" id="PF01370"/>
    </source>
</evidence>
<dbReference type="Gene3D" id="3.40.50.720">
    <property type="entry name" value="NAD(P)-binding Rossmann-like Domain"/>
    <property type="match status" value="1"/>
</dbReference>
<gene>
    <name evidence="4" type="ORF">DEM27_16540</name>
</gene>
<dbReference type="InterPro" id="IPR036291">
    <property type="entry name" value="NAD(P)-bd_dom_sf"/>
</dbReference>
<comment type="pathway">
    <text evidence="1">Bacterial outer membrane biogenesis; LPS O-antigen biosynthesis.</text>
</comment>
<proteinExistence type="inferred from homology"/>
<dbReference type="Proteomes" id="UP000245252">
    <property type="component" value="Unassembled WGS sequence"/>
</dbReference>
<evidence type="ECO:0000256" key="1">
    <source>
        <dbReference type="ARBA" id="ARBA00005125"/>
    </source>
</evidence>
<evidence type="ECO:0000313" key="5">
    <source>
        <dbReference type="Proteomes" id="UP000245252"/>
    </source>
</evidence>
<evidence type="ECO:0000256" key="2">
    <source>
        <dbReference type="ARBA" id="ARBA00007637"/>
    </source>
</evidence>
<evidence type="ECO:0000313" key="4">
    <source>
        <dbReference type="EMBL" id="PWE55057.1"/>
    </source>
</evidence>
<feature type="domain" description="NAD-dependent epimerase/dehydratase" evidence="3">
    <location>
        <begin position="4"/>
        <end position="278"/>
    </location>
</feature>
<dbReference type="PANTHER" id="PTHR43000">
    <property type="entry name" value="DTDP-D-GLUCOSE 4,6-DEHYDRATASE-RELATED"/>
    <property type="match status" value="1"/>
</dbReference>
<reference evidence="4 5" key="1">
    <citation type="submission" date="2018-05" db="EMBL/GenBank/DDBJ databases">
        <title>The draft genome of strain NS-104.</title>
        <authorList>
            <person name="Hang P."/>
            <person name="Jiang J."/>
        </authorList>
    </citation>
    <scope>NUCLEOTIDE SEQUENCE [LARGE SCALE GENOMIC DNA]</scope>
    <source>
        <strain evidence="4 5">NS-104</strain>
    </source>
</reference>
<protein>
    <submittedName>
        <fullName evidence="4">NAD-dependent epimerase</fullName>
    </submittedName>
</protein>
<sequence length="357" mass="39734">MSVALVSGAGGLVGSEMAEFLVAQGMDVVGIDNDMRAHFFGDEASTRWRIAEIGQRHRRFRHETIDMRDAERLQRLCASLGNNLGVVVHAAAQPSHDWAAREPFTDFGINAVGTLNLLEAVRRHAPKAAFVFLSTNKVYGDRPNQLPLEEKETRWDIRSDHAFFARGIDESMSIDQCTHSLFGASKLSADILVQEYGRYFGMNTVCFRGGCLTGGGHSGSEQHGFLAYLMKCAATGSPYRIFGHKGKQVRDNLHARDLIKALWCFVSAPKPGRVYNIGGGRRASCSVVEAIALCEQITGRPLKASYEAENRIGDHIWWISDISAFCRDYPDFHSDYDLAAMLRDIYETGLPRWTRQA</sequence>
<dbReference type="Pfam" id="PF01370">
    <property type="entry name" value="Epimerase"/>
    <property type="match status" value="1"/>
</dbReference>
<keyword evidence="5" id="KW-1185">Reference proteome</keyword>
<dbReference type="OrthoDB" id="9801785at2"/>
<dbReference type="AlphaFoldDB" id="A0A2U2DP14"/>
<dbReference type="SUPFAM" id="SSF51735">
    <property type="entry name" value="NAD(P)-binding Rossmann-fold domains"/>
    <property type="match status" value="1"/>
</dbReference>
<dbReference type="EMBL" id="QFBC01000007">
    <property type="protein sequence ID" value="PWE55057.1"/>
    <property type="molecule type" value="Genomic_DNA"/>
</dbReference>
<dbReference type="InterPro" id="IPR001509">
    <property type="entry name" value="Epimerase_deHydtase"/>
</dbReference>